<proteinExistence type="predicted"/>
<organism evidence="1 2">
    <name type="scientific">Araneus ventricosus</name>
    <name type="common">Orbweaver spider</name>
    <name type="synonym">Epeira ventricosa</name>
    <dbReference type="NCBI Taxonomy" id="182803"/>
    <lineage>
        <taxon>Eukaryota</taxon>
        <taxon>Metazoa</taxon>
        <taxon>Ecdysozoa</taxon>
        <taxon>Arthropoda</taxon>
        <taxon>Chelicerata</taxon>
        <taxon>Arachnida</taxon>
        <taxon>Araneae</taxon>
        <taxon>Araneomorphae</taxon>
        <taxon>Entelegynae</taxon>
        <taxon>Araneoidea</taxon>
        <taxon>Araneidae</taxon>
        <taxon>Araneus</taxon>
    </lineage>
</organism>
<name>A0A4Y2KL05_ARAVE</name>
<dbReference type="EMBL" id="BGPR01004677">
    <property type="protein sequence ID" value="GBN02113.1"/>
    <property type="molecule type" value="Genomic_DNA"/>
</dbReference>
<sequence length="125" mass="14181">MMNLNAKVTCSTSKDQAYQIRPTKSQLTPLLQPRSRSKGISSLQTVKEIPETSAFHNQCHQQAISTLISSMRTSIRWCTVGTNALKTMVTTWRINMNQHVNYVVHVFEFVNQSLLSKGLLPYILN</sequence>
<gene>
    <name evidence="1" type="ORF">AVEN_191265_1</name>
</gene>
<dbReference type="Proteomes" id="UP000499080">
    <property type="component" value="Unassembled WGS sequence"/>
</dbReference>
<dbReference type="AlphaFoldDB" id="A0A4Y2KL05"/>
<evidence type="ECO:0000313" key="1">
    <source>
        <dbReference type="EMBL" id="GBN02113.1"/>
    </source>
</evidence>
<accession>A0A4Y2KL05</accession>
<reference evidence="1 2" key="1">
    <citation type="journal article" date="2019" name="Sci. Rep.">
        <title>Orb-weaving spider Araneus ventricosus genome elucidates the spidroin gene catalogue.</title>
        <authorList>
            <person name="Kono N."/>
            <person name="Nakamura H."/>
            <person name="Ohtoshi R."/>
            <person name="Moran D.A.P."/>
            <person name="Shinohara A."/>
            <person name="Yoshida Y."/>
            <person name="Fujiwara M."/>
            <person name="Mori M."/>
            <person name="Tomita M."/>
            <person name="Arakawa K."/>
        </authorList>
    </citation>
    <scope>NUCLEOTIDE SEQUENCE [LARGE SCALE GENOMIC DNA]</scope>
</reference>
<evidence type="ECO:0000313" key="2">
    <source>
        <dbReference type="Proteomes" id="UP000499080"/>
    </source>
</evidence>
<protein>
    <submittedName>
        <fullName evidence="1">Uncharacterized protein</fullName>
    </submittedName>
</protein>
<comment type="caution">
    <text evidence="1">The sequence shown here is derived from an EMBL/GenBank/DDBJ whole genome shotgun (WGS) entry which is preliminary data.</text>
</comment>
<keyword evidence="2" id="KW-1185">Reference proteome</keyword>